<evidence type="ECO:0000313" key="2">
    <source>
        <dbReference type="Proteomes" id="UP000425916"/>
    </source>
</evidence>
<organism evidence="1 2">
    <name type="scientific">Neomoorella glycerini</name>
    <dbReference type="NCBI Taxonomy" id="55779"/>
    <lineage>
        <taxon>Bacteria</taxon>
        <taxon>Bacillati</taxon>
        <taxon>Bacillota</taxon>
        <taxon>Clostridia</taxon>
        <taxon>Neomoorellales</taxon>
        <taxon>Neomoorellaceae</taxon>
        <taxon>Neomoorella</taxon>
    </lineage>
</organism>
<dbReference type="AlphaFoldDB" id="A0A6I5ZQ59"/>
<proteinExistence type="predicted"/>
<dbReference type="RefSeq" id="WP_156272416.1">
    <property type="nucleotide sequence ID" value="NZ_CP046244.1"/>
</dbReference>
<dbReference type="OrthoDB" id="1420465at1239"/>
<protein>
    <submittedName>
        <fullName evidence="1">Uncharacterized protein</fullName>
    </submittedName>
</protein>
<evidence type="ECO:0000313" key="1">
    <source>
        <dbReference type="EMBL" id="QGP91739.1"/>
    </source>
</evidence>
<dbReference type="EMBL" id="CP046244">
    <property type="protein sequence ID" value="QGP91739.1"/>
    <property type="molecule type" value="Genomic_DNA"/>
</dbReference>
<keyword evidence="2" id="KW-1185">Reference proteome</keyword>
<reference evidence="1 2" key="1">
    <citation type="submission" date="2019-11" db="EMBL/GenBank/DDBJ databases">
        <title>Genome sequence of Moorella glycerini DSM11254.</title>
        <authorList>
            <person name="Poehlein A."/>
            <person name="Boeer T."/>
            <person name="Daniel R."/>
        </authorList>
    </citation>
    <scope>NUCLEOTIDE SEQUENCE [LARGE SCALE GENOMIC DNA]</scope>
    <source>
        <strain evidence="1 2">DSM 11254</strain>
    </source>
</reference>
<name>A0A6I5ZQ59_9FIRM</name>
<sequence>MSTAKEELKRMLEKIDERQAKKILLFSKKITREGTHQNKTFWPGNNLLRMAGVFEGPADLSRRHDYYISREHKS</sequence>
<dbReference type="Proteomes" id="UP000425916">
    <property type="component" value="Chromosome"/>
</dbReference>
<gene>
    <name evidence="1" type="ORF">MGLY_10810</name>
</gene>
<accession>A0A6I5ZQ59</accession>